<evidence type="ECO:0000256" key="1">
    <source>
        <dbReference type="PROSITE-ProRule" id="PRU00023"/>
    </source>
</evidence>
<dbReference type="InterPro" id="IPR036770">
    <property type="entry name" value="Ankyrin_rpt-contain_sf"/>
</dbReference>
<keyword evidence="4" id="KW-1185">Reference proteome</keyword>
<evidence type="ECO:0000313" key="4">
    <source>
        <dbReference type="Proteomes" id="UP000324222"/>
    </source>
</evidence>
<dbReference type="EMBL" id="VSRR010000593">
    <property type="protein sequence ID" value="MPC17486.1"/>
    <property type="molecule type" value="Genomic_DNA"/>
</dbReference>
<keyword evidence="1" id="KW-0040">ANK repeat</keyword>
<reference evidence="3 4" key="1">
    <citation type="submission" date="2019-05" db="EMBL/GenBank/DDBJ databases">
        <title>Another draft genome of Portunus trituberculatus and its Hox gene families provides insights of decapod evolution.</title>
        <authorList>
            <person name="Jeong J.-H."/>
            <person name="Song I."/>
            <person name="Kim S."/>
            <person name="Choi T."/>
            <person name="Kim D."/>
            <person name="Ryu S."/>
            <person name="Kim W."/>
        </authorList>
    </citation>
    <scope>NUCLEOTIDE SEQUENCE [LARGE SCALE GENOMIC DNA]</scope>
    <source>
        <tissue evidence="3">Muscle</tissue>
    </source>
</reference>
<evidence type="ECO:0000313" key="3">
    <source>
        <dbReference type="EMBL" id="MPC17486.1"/>
    </source>
</evidence>
<protein>
    <submittedName>
        <fullName evidence="3">Ankyrin repeat domain-containing protein 62</fullName>
    </submittedName>
</protein>
<dbReference type="SUPFAM" id="SSF48403">
    <property type="entry name" value="Ankyrin repeat"/>
    <property type="match status" value="1"/>
</dbReference>
<dbReference type="AlphaFoldDB" id="A0A5B7D8F7"/>
<organism evidence="3 4">
    <name type="scientific">Portunus trituberculatus</name>
    <name type="common">Swimming crab</name>
    <name type="synonym">Neptunus trituberculatus</name>
    <dbReference type="NCBI Taxonomy" id="210409"/>
    <lineage>
        <taxon>Eukaryota</taxon>
        <taxon>Metazoa</taxon>
        <taxon>Ecdysozoa</taxon>
        <taxon>Arthropoda</taxon>
        <taxon>Crustacea</taxon>
        <taxon>Multicrustacea</taxon>
        <taxon>Malacostraca</taxon>
        <taxon>Eumalacostraca</taxon>
        <taxon>Eucarida</taxon>
        <taxon>Decapoda</taxon>
        <taxon>Pleocyemata</taxon>
        <taxon>Brachyura</taxon>
        <taxon>Eubrachyura</taxon>
        <taxon>Portunoidea</taxon>
        <taxon>Portunidae</taxon>
        <taxon>Portuninae</taxon>
        <taxon>Portunus</taxon>
    </lineage>
</organism>
<dbReference type="InterPro" id="IPR002110">
    <property type="entry name" value="Ankyrin_rpt"/>
</dbReference>
<comment type="caution">
    <text evidence="3">The sequence shown here is derived from an EMBL/GenBank/DDBJ whole genome shotgun (WGS) entry which is preliminary data.</text>
</comment>
<dbReference type="Gene3D" id="1.25.40.20">
    <property type="entry name" value="Ankyrin repeat-containing domain"/>
    <property type="match status" value="1"/>
</dbReference>
<gene>
    <name evidence="3" type="primary">ANKRD62</name>
    <name evidence="3" type="ORF">E2C01_010344</name>
</gene>
<feature type="repeat" description="ANK" evidence="1">
    <location>
        <begin position="157"/>
        <end position="189"/>
    </location>
</feature>
<dbReference type="PROSITE" id="PS50088">
    <property type="entry name" value="ANK_REPEAT"/>
    <property type="match status" value="1"/>
</dbReference>
<keyword evidence="2" id="KW-0175">Coiled coil</keyword>
<feature type="coiled-coil region" evidence="2">
    <location>
        <begin position="34"/>
        <end position="61"/>
    </location>
</feature>
<sequence>MLYRVVWEENNATWEDEDALKHATNKIDEYRVHMRLSRLKVQAKRREKKEEERRKAEAAAARDDSDCANLYTRYSGQGHYKKIIKDMLRCKSLKNRITRMMTQNWDNYELVFSALRSNNVPDVNFTCLFLDMTRRCKRDMAILLASRVPDLTVLDLWGENALTLAARHGDISFAYSLLQHGIPLNLCNSLGQTAYDVACLYKNVEFQAFCITFAEIQKVPLK</sequence>
<proteinExistence type="predicted"/>
<evidence type="ECO:0000256" key="2">
    <source>
        <dbReference type="SAM" id="Coils"/>
    </source>
</evidence>
<name>A0A5B7D8F7_PORTR</name>
<dbReference type="OrthoDB" id="433924at2759"/>
<dbReference type="Proteomes" id="UP000324222">
    <property type="component" value="Unassembled WGS sequence"/>
</dbReference>
<accession>A0A5B7D8F7</accession>